<dbReference type="InterPro" id="IPR009057">
    <property type="entry name" value="Homeodomain-like_sf"/>
</dbReference>
<proteinExistence type="predicted"/>
<keyword evidence="2" id="KW-0238">DNA-binding</keyword>
<dbReference type="EMBL" id="JARFYN010000058">
    <property type="protein sequence ID" value="MDL2409746.1"/>
    <property type="molecule type" value="Genomic_DNA"/>
</dbReference>
<dbReference type="InterPro" id="IPR018060">
    <property type="entry name" value="HTH_AraC"/>
</dbReference>
<evidence type="ECO:0000256" key="1">
    <source>
        <dbReference type="ARBA" id="ARBA00023015"/>
    </source>
</evidence>
<sequence length="273" mass="30225">MTKLTCGHQHLGRTTPIPAEDTFILAVYPEIVQHHELWKGGKPFISQGYEANSIRIVNLKDEFSARVTHPHVGISFYIPRSVLNNFSDDTGDRRVADLNCPPGLVDPVLGHLAASLLPMFERPEEVCSLVVDHVALAVCGHLQSTYGGLVSRRPMARGGLSPAAEARAKDYLASSAREDITLADVANVCRLSRGHFIRAFRISTGLTPHKWLQRHRVEKAKALLLETDISIAEIALVCGFADQSHLTRVFTALVGSSPALWRRERRPRWASDQ</sequence>
<evidence type="ECO:0000259" key="4">
    <source>
        <dbReference type="PROSITE" id="PS01124"/>
    </source>
</evidence>
<organism evidence="5 6">
    <name type="scientific">Rhizobium calliandrae</name>
    <dbReference type="NCBI Taxonomy" id="1312182"/>
    <lineage>
        <taxon>Bacteria</taxon>
        <taxon>Pseudomonadati</taxon>
        <taxon>Pseudomonadota</taxon>
        <taxon>Alphaproteobacteria</taxon>
        <taxon>Hyphomicrobiales</taxon>
        <taxon>Rhizobiaceae</taxon>
        <taxon>Rhizobium/Agrobacterium group</taxon>
        <taxon>Rhizobium</taxon>
    </lineage>
</organism>
<dbReference type="PROSITE" id="PS01124">
    <property type="entry name" value="HTH_ARAC_FAMILY_2"/>
    <property type="match status" value="1"/>
</dbReference>
<accession>A0ABT7KM81</accession>
<dbReference type="SMART" id="SM00342">
    <property type="entry name" value="HTH_ARAC"/>
    <property type="match status" value="1"/>
</dbReference>
<dbReference type="InterPro" id="IPR018062">
    <property type="entry name" value="HTH_AraC-typ_CS"/>
</dbReference>
<keyword evidence="3" id="KW-0804">Transcription</keyword>
<dbReference type="PANTHER" id="PTHR46796">
    <property type="entry name" value="HTH-TYPE TRANSCRIPTIONAL ACTIVATOR RHAS-RELATED"/>
    <property type="match status" value="1"/>
</dbReference>
<dbReference type="Pfam" id="PF12833">
    <property type="entry name" value="HTH_18"/>
    <property type="match status" value="1"/>
</dbReference>
<comment type="caution">
    <text evidence="5">The sequence shown here is derived from an EMBL/GenBank/DDBJ whole genome shotgun (WGS) entry which is preliminary data.</text>
</comment>
<gene>
    <name evidence="5" type="ORF">PY650_29825</name>
</gene>
<dbReference type="PANTHER" id="PTHR46796:SF14">
    <property type="entry name" value="TRANSCRIPTIONAL REGULATORY PROTEIN"/>
    <property type="match status" value="1"/>
</dbReference>
<evidence type="ECO:0000256" key="3">
    <source>
        <dbReference type="ARBA" id="ARBA00023163"/>
    </source>
</evidence>
<protein>
    <submittedName>
        <fullName evidence="5">AraC family transcriptional regulator</fullName>
    </submittedName>
</protein>
<feature type="domain" description="HTH araC/xylS-type" evidence="4">
    <location>
        <begin position="166"/>
        <end position="264"/>
    </location>
</feature>
<dbReference type="RefSeq" id="WP_285883373.1">
    <property type="nucleotide sequence ID" value="NZ_JARFYN010000058.1"/>
</dbReference>
<keyword evidence="1" id="KW-0805">Transcription regulation</keyword>
<evidence type="ECO:0000313" key="6">
    <source>
        <dbReference type="Proteomes" id="UP001172630"/>
    </source>
</evidence>
<reference evidence="5" key="1">
    <citation type="submission" date="2023-06" db="EMBL/GenBank/DDBJ databases">
        <title>Phylogenetic Diversity of Rhizobium strains.</title>
        <authorList>
            <person name="Moura F.T."/>
            <person name="Helene L.C.F."/>
            <person name="Hungria M."/>
        </authorList>
    </citation>
    <scope>NUCLEOTIDE SEQUENCE</scope>
    <source>
        <strain evidence="5">CCGE524</strain>
    </source>
</reference>
<dbReference type="InterPro" id="IPR050204">
    <property type="entry name" value="AraC_XylS_family_regulators"/>
</dbReference>
<name>A0ABT7KM81_9HYPH</name>
<dbReference type="SUPFAM" id="SSF46689">
    <property type="entry name" value="Homeodomain-like"/>
    <property type="match status" value="2"/>
</dbReference>
<dbReference type="Gene3D" id="1.10.10.60">
    <property type="entry name" value="Homeodomain-like"/>
    <property type="match status" value="2"/>
</dbReference>
<dbReference type="PROSITE" id="PS00041">
    <property type="entry name" value="HTH_ARAC_FAMILY_1"/>
    <property type="match status" value="1"/>
</dbReference>
<evidence type="ECO:0000256" key="2">
    <source>
        <dbReference type="ARBA" id="ARBA00023125"/>
    </source>
</evidence>
<evidence type="ECO:0000313" key="5">
    <source>
        <dbReference type="EMBL" id="MDL2409746.1"/>
    </source>
</evidence>
<keyword evidence="6" id="KW-1185">Reference proteome</keyword>
<dbReference type="Proteomes" id="UP001172630">
    <property type="component" value="Unassembled WGS sequence"/>
</dbReference>